<dbReference type="InterPro" id="IPR001106">
    <property type="entry name" value="Aromatic_Lyase"/>
</dbReference>
<keyword evidence="3 8" id="KW-0369">Histidine metabolism</keyword>
<evidence type="ECO:0000313" key="11">
    <source>
        <dbReference type="Proteomes" id="UP000076079"/>
    </source>
</evidence>
<keyword evidence="11" id="KW-1185">Reference proteome</keyword>
<dbReference type="PATRIC" id="fig|1813736.3.peg.4525"/>
<dbReference type="InterPro" id="IPR024083">
    <property type="entry name" value="Fumarase/histidase_N"/>
</dbReference>
<evidence type="ECO:0000256" key="2">
    <source>
        <dbReference type="ARBA" id="ARBA00012994"/>
    </source>
</evidence>
<dbReference type="GO" id="GO:0019556">
    <property type="term" value="P:L-histidine catabolic process to glutamate and formamide"/>
    <property type="evidence" value="ECO:0007669"/>
    <property type="project" value="UniProtKB-UniPathway"/>
</dbReference>
<dbReference type="OrthoDB" id="9806955at2"/>
<dbReference type="STRING" id="1855912.LuPra_04285"/>
<dbReference type="UniPathway" id="UPA00379">
    <property type="reaction ID" value="UER00549"/>
</dbReference>
<proteinExistence type="inferred from homology"/>
<evidence type="ECO:0000256" key="6">
    <source>
        <dbReference type="NCBIfam" id="TIGR01225"/>
    </source>
</evidence>
<evidence type="ECO:0000256" key="5">
    <source>
        <dbReference type="ARBA" id="ARBA00049269"/>
    </source>
</evidence>
<dbReference type="InterPro" id="IPR005921">
    <property type="entry name" value="HutH"/>
</dbReference>
<dbReference type="NCBIfam" id="TIGR01225">
    <property type="entry name" value="hutH"/>
    <property type="match status" value="1"/>
</dbReference>
<evidence type="ECO:0000313" key="10">
    <source>
        <dbReference type="EMBL" id="AMY11041.1"/>
    </source>
</evidence>
<name>A0A143PRK6_LUTPR</name>
<comment type="subcellular location">
    <subcellularLocation>
        <location evidence="9">Cytoplasm</location>
    </subcellularLocation>
</comment>
<dbReference type="Gene3D" id="1.20.200.10">
    <property type="entry name" value="Fumarase/aspartase (Central domain)"/>
    <property type="match status" value="1"/>
</dbReference>
<evidence type="ECO:0000256" key="3">
    <source>
        <dbReference type="ARBA" id="ARBA00022808"/>
    </source>
</evidence>
<dbReference type="GO" id="GO:0005737">
    <property type="term" value="C:cytoplasm"/>
    <property type="evidence" value="ECO:0007669"/>
    <property type="project" value="UniProtKB-SubCell"/>
</dbReference>
<comment type="similarity">
    <text evidence="7">Belongs to the PAL/histidase family.</text>
</comment>
<dbReference type="CDD" id="cd00332">
    <property type="entry name" value="PAL-HAL"/>
    <property type="match status" value="1"/>
</dbReference>
<dbReference type="RefSeq" id="WP_110172626.1">
    <property type="nucleotide sequence ID" value="NZ_CP015136.1"/>
</dbReference>
<organism evidence="10 11">
    <name type="scientific">Luteitalea pratensis</name>
    <dbReference type="NCBI Taxonomy" id="1855912"/>
    <lineage>
        <taxon>Bacteria</taxon>
        <taxon>Pseudomonadati</taxon>
        <taxon>Acidobacteriota</taxon>
        <taxon>Vicinamibacteria</taxon>
        <taxon>Vicinamibacterales</taxon>
        <taxon>Vicinamibacteraceae</taxon>
        <taxon>Luteitalea</taxon>
    </lineage>
</organism>
<dbReference type="NCBIfam" id="NF006871">
    <property type="entry name" value="PRK09367.1"/>
    <property type="match status" value="1"/>
</dbReference>
<sequence length="506" mass="52279">MLITLDGSPLTLTQVAAVARGQAVVSLGSSTRERLAQARTQLERLVEDGLPHYGVNTGFGSLSRTRIPPDQLRDLQRNLVRSHAAGVGDALPADTVRAMMLLLAASLARGASGVRPIVVEQILALLAHGITPVVPSIGSVGASGDLAPLAAVACTLIGEGDVSVAGTRTSASTALARAGIAPLMLEAKEGLALINGTHLMAAEAALLLTEWETLWPAALVGCAMSIDAAKATDVFLDARVHALRAQPGQSTVAARLRALLEGTQIVESHRVNDSRVQDPYSFRCAPAVLGAAVDAVGYVQAALAHELAAVTDNPLLVGANEDRAGVSLISAGNFHGMPVALPLDVLAIALTHVAGIAQQRVFFLLSARDPESGLPPYLSPSPGLNSGLMVVQYTAAACCNELAGLCMPASVINVPTSAGIEDYNSFGPRAAAKAQRALELTRTVVAIELLCAAQALDDHRPLRSGVQVETAHARIRSVVPPLETDRPLTADIEAIALLIATGAFAS</sequence>
<dbReference type="AlphaFoldDB" id="A0A143PRK6"/>
<dbReference type="EMBL" id="CP015136">
    <property type="protein sequence ID" value="AMY11041.1"/>
    <property type="molecule type" value="Genomic_DNA"/>
</dbReference>
<evidence type="ECO:0000256" key="9">
    <source>
        <dbReference type="RuleBase" id="RU004480"/>
    </source>
</evidence>
<dbReference type="FunFam" id="1.10.275.10:FF:000005">
    <property type="entry name" value="Histidine ammonia-lyase"/>
    <property type="match status" value="1"/>
</dbReference>
<dbReference type="Pfam" id="PF00221">
    <property type="entry name" value="Lyase_aromatic"/>
    <property type="match status" value="1"/>
</dbReference>
<reference evidence="10 11" key="1">
    <citation type="journal article" date="2016" name="Genome Announc.">
        <title>First Complete Genome Sequence of a Subdivision 6 Acidobacterium Strain.</title>
        <authorList>
            <person name="Huang S."/>
            <person name="Vieira S."/>
            <person name="Bunk B."/>
            <person name="Riedel T."/>
            <person name="Sproer C."/>
            <person name="Overmann J."/>
        </authorList>
    </citation>
    <scope>NUCLEOTIDE SEQUENCE [LARGE SCALE GENOMIC DNA]</scope>
    <source>
        <strain evidence="11">DSM 100886 HEG_-6_39</strain>
    </source>
</reference>
<evidence type="ECO:0000256" key="8">
    <source>
        <dbReference type="RuleBase" id="RU004479"/>
    </source>
</evidence>
<dbReference type="PROSITE" id="PS00488">
    <property type="entry name" value="PAL_HISTIDASE"/>
    <property type="match status" value="1"/>
</dbReference>
<dbReference type="InterPro" id="IPR022313">
    <property type="entry name" value="Phe/His_NH3-lyase_AS"/>
</dbReference>
<protein>
    <recommendedName>
        <fullName evidence="2 6">Histidine ammonia-lyase</fullName>
        <ecNumber evidence="2 6">4.3.1.3</ecNumber>
    </recommendedName>
</protein>
<dbReference type="InterPro" id="IPR008948">
    <property type="entry name" value="L-Aspartase-like"/>
</dbReference>
<gene>
    <name evidence="10" type="primary">hutH</name>
    <name evidence="10" type="ORF">LuPra_04285</name>
</gene>
<dbReference type="GO" id="GO:0004397">
    <property type="term" value="F:histidine ammonia-lyase activity"/>
    <property type="evidence" value="ECO:0007669"/>
    <property type="project" value="UniProtKB-UniRule"/>
</dbReference>
<dbReference type="SUPFAM" id="SSF48557">
    <property type="entry name" value="L-aspartase-like"/>
    <property type="match status" value="1"/>
</dbReference>
<evidence type="ECO:0000256" key="1">
    <source>
        <dbReference type="ARBA" id="ARBA00005113"/>
    </source>
</evidence>
<comment type="pathway">
    <text evidence="1 8">Amino-acid degradation; L-histidine degradation into L-glutamate; N-formimidoyl-L-glutamate from L-histidine: step 1/3.</text>
</comment>
<evidence type="ECO:0000256" key="7">
    <source>
        <dbReference type="RuleBase" id="RU003954"/>
    </source>
</evidence>
<dbReference type="KEGG" id="abac:LuPra_04285"/>
<accession>A0A143PRK6</accession>
<dbReference type="GO" id="GO:0019557">
    <property type="term" value="P:L-histidine catabolic process to glutamate and formate"/>
    <property type="evidence" value="ECO:0007669"/>
    <property type="project" value="UniProtKB-UniPathway"/>
</dbReference>
<dbReference type="Gene3D" id="1.10.275.10">
    <property type="entry name" value="Fumarase/aspartase (N-terminal domain)"/>
    <property type="match status" value="1"/>
</dbReference>
<dbReference type="EC" id="4.3.1.3" evidence="2 6"/>
<keyword evidence="4 7" id="KW-0456">Lyase</keyword>
<reference evidence="11" key="2">
    <citation type="submission" date="2016-04" db="EMBL/GenBank/DDBJ databases">
        <title>First Complete Genome Sequence of a Subdivision 6 Acidobacterium.</title>
        <authorList>
            <person name="Huang S."/>
            <person name="Vieira S."/>
            <person name="Bunk B."/>
            <person name="Riedel T."/>
            <person name="Sproeer C."/>
            <person name="Overmann J."/>
        </authorList>
    </citation>
    <scope>NUCLEOTIDE SEQUENCE [LARGE SCALE GENOMIC DNA]</scope>
    <source>
        <strain evidence="11">DSM 100886 HEG_-6_39</strain>
    </source>
</reference>
<evidence type="ECO:0000256" key="4">
    <source>
        <dbReference type="ARBA" id="ARBA00023239"/>
    </source>
</evidence>
<dbReference type="Proteomes" id="UP000076079">
    <property type="component" value="Chromosome"/>
</dbReference>
<dbReference type="PANTHER" id="PTHR10362">
    <property type="entry name" value="HISTIDINE AMMONIA-LYASE"/>
    <property type="match status" value="1"/>
</dbReference>
<comment type="catalytic activity">
    <reaction evidence="5 8">
        <text>L-histidine = trans-urocanate + NH4(+)</text>
        <dbReference type="Rhea" id="RHEA:21232"/>
        <dbReference type="ChEBI" id="CHEBI:17771"/>
        <dbReference type="ChEBI" id="CHEBI:28938"/>
        <dbReference type="ChEBI" id="CHEBI:57595"/>
        <dbReference type="EC" id="4.3.1.3"/>
    </reaction>
</comment>